<feature type="chain" id="PRO_5018228096" evidence="1">
    <location>
        <begin position="21"/>
        <end position="139"/>
    </location>
</feature>
<reference evidence="2 3" key="1">
    <citation type="submission" date="2018-11" db="EMBL/GenBank/DDBJ databases">
        <title>Aureibaculum marinum gen. nov., sp. nov., a member of the family Flavobacteriaceae isolated from the Bohai Sea.</title>
        <authorList>
            <person name="Ji X."/>
        </authorList>
    </citation>
    <scope>NUCLEOTIDE SEQUENCE [LARGE SCALE GENOMIC DNA]</scope>
    <source>
        <strain evidence="2 3">BH-SD17</strain>
    </source>
</reference>
<keyword evidence="3" id="KW-1185">Reference proteome</keyword>
<organism evidence="2 3">
    <name type="scientific">Aureibaculum marinum</name>
    <dbReference type="NCBI Taxonomy" id="2487930"/>
    <lineage>
        <taxon>Bacteria</taxon>
        <taxon>Pseudomonadati</taxon>
        <taxon>Bacteroidota</taxon>
        <taxon>Flavobacteriia</taxon>
        <taxon>Flavobacteriales</taxon>
        <taxon>Flavobacteriaceae</taxon>
        <taxon>Aureibaculum</taxon>
    </lineage>
</organism>
<dbReference type="OrthoDB" id="9788332at2"/>
<comment type="caution">
    <text evidence="2">The sequence shown here is derived from an EMBL/GenBank/DDBJ whole genome shotgun (WGS) entry which is preliminary data.</text>
</comment>
<feature type="signal peptide" evidence="1">
    <location>
        <begin position="1"/>
        <end position="20"/>
    </location>
</feature>
<dbReference type="AlphaFoldDB" id="A0A3N4N9E6"/>
<protein>
    <submittedName>
        <fullName evidence="2">DUF2141 domain-containing protein</fullName>
    </submittedName>
</protein>
<keyword evidence="1" id="KW-0732">Signal</keyword>
<dbReference type="EMBL" id="RPFJ01000040">
    <property type="protein sequence ID" value="RPD92992.1"/>
    <property type="molecule type" value="Genomic_DNA"/>
</dbReference>
<proteinExistence type="predicted"/>
<dbReference type="Pfam" id="PF09912">
    <property type="entry name" value="DUF2141"/>
    <property type="match status" value="1"/>
</dbReference>
<evidence type="ECO:0000256" key="1">
    <source>
        <dbReference type="SAM" id="SignalP"/>
    </source>
</evidence>
<accession>A0A3N4N9E6</accession>
<evidence type="ECO:0000313" key="3">
    <source>
        <dbReference type="Proteomes" id="UP000270856"/>
    </source>
</evidence>
<sequence>MIFRKLAFVFLLFSSLVTWSQSTCNLTVTLTGLDSKKGKLYVAVYNTKESFLKSPFKGEILEIDNGKAIAVFKDLPQGVYAVSSFYDKNNNGKLDTNLMGIPKEPHATSNNATGSFGPPKFEDAKFKLEKKETVITIQY</sequence>
<gene>
    <name evidence="2" type="ORF">EGM88_13635</name>
</gene>
<evidence type="ECO:0000313" key="2">
    <source>
        <dbReference type="EMBL" id="RPD92992.1"/>
    </source>
</evidence>
<dbReference type="Proteomes" id="UP000270856">
    <property type="component" value="Unassembled WGS sequence"/>
</dbReference>
<dbReference type="RefSeq" id="WP_123898972.1">
    <property type="nucleotide sequence ID" value="NZ_RPFJ01000040.1"/>
</dbReference>
<dbReference type="InterPro" id="IPR018673">
    <property type="entry name" value="DUF2141"/>
</dbReference>
<name>A0A3N4N9E6_9FLAO</name>